<feature type="compositionally biased region" description="Low complexity" evidence="2">
    <location>
        <begin position="1"/>
        <end position="29"/>
    </location>
</feature>
<comment type="caution">
    <text evidence="3">The sequence shown here is derived from an EMBL/GenBank/DDBJ whole genome shotgun (WGS) entry which is preliminary data.</text>
</comment>
<evidence type="ECO:0000256" key="1">
    <source>
        <dbReference type="SAM" id="Coils"/>
    </source>
</evidence>
<evidence type="ECO:0000313" key="3">
    <source>
        <dbReference type="EMBL" id="MFC3764440.1"/>
    </source>
</evidence>
<feature type="coiled-coil region" evidence="1">
    <location>
        <begin position="109"/>
        <end position="136"/>
    </location>
</feature>
<gene>
    <name evidence="3" type="ORF">ACFOUW_26630</name>
</gene>
<evidence type="ECO:0000313" key="4">
    <source>
        <dbReference type="Proteomes" id="UP001595699"/>
    </source>
</evidence>
<proteinExistence type="predicted"/>
<dbReference type="EMBL" id="JBHRZH010000025">
    <property type="protein sequence ID" value="MFC3764440.1"/>
    <property type="molecule type" value="Genomic_DNA"/>
</dbReference>
<dbReference type="InterPro" id="IPR046282">
    <property type="entry name" value="DUF6319"/>
</dbReference>
<protein>
    <submittedName>
        <fullName evidence="3">DUF6319 family protein</fullName>
    </submittedName>
</protein>
<feature type="compositionally biased region" description="Basic residues" evidence="2">
    <location>
        <begin position="36"/>
        <end position="47"/>
    </location>
</feature>
<feature type="region of interest" description="Disordered" evidence="2">
    <location>
        <begin position="1"/>
        <end position="47"/>
    </location>
</feature>
<reference evidence="4" key="1">
    <citation type="journal article" date="2019" name="Int. J. Syst. Evol. Microbiol.">
        <title>The Global Catalogue of Microorganisms (GCM) 10K type strain sequencing project: providing services to taxonomists for standard genome sequencing and annotation.</title>
        <authorList>
            <consortium name="The Broad Institute Genomics Platform"/>
            <consortium name="The Broad Institute Genome Sequencing Center for Infectious Disease"/>
            <person name="Wu L."/>
            <person name="Ma J."/>
        </authorList>
    </citation>
    <scope>NUCLEOTIDE SEQUENCE [LARGE SCALE GENOMIC DNA]</scope>
    <source>
        <strain evidence="4">CGMCC 4.7241</strain>
    </source>
</reference>
<dbReference type="Pfam" id="PF19844">
    <property type="entry name" value="DUF6319"/>
    <property type="match status" value="1"/>
</dbReference>
<keyword evidence="4" id="KW-1185">Reference proteome</keyword>
<organism evidence="3 4">
    <name type="scientific">Tenggerimyces flavus</name>
    <dbReference type="NCBI Taxonomy" id="1708749"/>
    <lineage>
        <taxon>Bacteria</taxon>
        <taxon>Bacillati</taxon>
        <taxon>Actinomycetota</taxon>
        <taxon>Actinomycetes</taxon>
        <taxon>Propionibacteriales</taxon>
        <taxon>Nocardioidaceae</taxon>
        <taxon>Tenggerimyces</taxon>
    </lineage>
</organism>
<evidence type="ECO:0000256" key="2">
    <source>
        <dbReference type="SAM" id="MobiDB-lite"/>
    </source>
</evidence>
<name>A0ABV7YK64_9ACTN</name>
<dbReference type="RefSeq" id="WP_205119032.1">
    <property type="nucleotide sequence ID" value="NZ_JAFBCM010000001.1"/>
</dbReference>
<dbReference type="Proteomes" id="UP001595699">
    <property type="component" value="Unassembled WGS sequence"/>
</dbReference>
<keyword evidence="1" id="KW-0175">Coiled coil</keyword>
<accession>A0ABV7YK64</accession>
<sequence>MTAEAIEETAAPAESAEPTEPAEAAEPTEGQADKPKRGRPKNTAKKTRTVELILTVTGTLDGSWQADLVHGTTRVVSGLSIPAAAVSRAAQELHPDVAKAIDTVISDAREQHEARLAELEAEVAKVKQALADLGETPE</sequence>